<organism evidence="2 3">
    <name type="scientific">Araneus ventricosus</name>
    <name type="common">Orbweaver spider</name>
    <name type="synonym">Epeira ventricosa</name>
    <dbReference type="NCBI Taxonomy" id="182803"/>
    <lineage>
        <taxon>Eukaryota</taxon>
        <taxon>Metazoa</taxon>
        <taxon>Ecdysozoa</taxon>
        <taxon>Arthropoda</taxon>
        <taxon>Chelicerata</taxon>
        <taxon>Arachnida</taxon>
        <taxon>Araneae</taxon>
        <taxon>Araneomorphae</taxon>
        <taxon>Entelegynae</taxon>
        <taxon>Araneoidea</taxon>
        <taxon>Araneidae</taxon>
        <taxon>Araneus</taxon>
    </lineage>
</organism>
<sequence>MKAHSVGMLHSLKKLVSKETSSSKPLSSISKEEPMDPGNVATISNGRRASYRRANCKYSKTSAVHTFPYAGHSSRLVLPPTLHRNLVTTVSVDSWPSTSLDTVYYAAASSFMLRSCSEPFQLHGLFR</sequence>
<feature type="region of interest" description="Disordered" evidence="1">
    <location>
        <begin position="14"/>
        <end position="46"/>
    </location>
</feature>
<gene>
    <name evidence="2" type="ORF">AVEN_234584_1</name>
</gene>
<reference evidence="2 3" key="1">
    <citation type="journal article" date="2019" name="Sci. Rep.">
        <title>Orb-weaving spider Araneus ventricosus genome elucidates the spidroin gene catalogue.</title>
        <authorList>
            <person name="Kono N."/>
            <person name="Nakamura H."/>
            <person name="Ohtoshi R."/>
            <person name="Moran D.A.P."/>
            <person name="Shinohara A."/>
            <person name="Yoshida Y."/>
            <person name="Fujiwara M."/>
            <person name="Mori M."/>
            <person name="Tomita M."/>
            <person name="Arakawa K."/>
        </authorList>
    </citation>
    <scope>NUCLEOTIDE SEQUENCE [LARGE SCALE GENOMIC DNA]</scope>
</reference>
<proteinExistence type="predicted"/>
<dbReference type="AlphaFoldDB" id="A0A4Y2RQY5"/>
<evidence type="ECO:0000256" key="1">
    <source>
        <dbReference type="SAM" id="MobiDB-lite"/>
    </source>
</evidence>
<keyword evidence="3" id="KW-1185">Reference proteome</keyword>
<dbReference type="EMBL" id="BGPR01018044">
    <property type="protein sequence ID" value="GBN78108.1"/>
    <property type="molecule type" value="Genomic_DNA"/>
</dbReference>
<evidence type="ECO:0000313" key="2">
    <source>
        <dbReference type="EMBL" id="GBN78108.1"/>
    </source>
</evidence>
<protein>
    <submittedName>
        <fullName evidence="2">Uncharacterized protein</fullName>
    </submittedName>
</protein>
<dbReference type="Proteomes" id="UP000499080">
    <property type="component" value="Unassembled WGS sequence"/>
</dbReference>
<evidence type="ECO:0000313" key="3">
    <source>
        <dbReference type="Proteomes" id="UP000499080"/>
    </source>
</evidence>
<feature type="compositionally biased region" description="Low complexity" evidence="1">
    <location>
        <begin position="18"/>
        <end position="29"/>
    </location>
</feature>
<name>A0A4Y2RQY5_ARAVE</name>
<comment type="caution">
    <text evidence="2">The sequence shown here is derived from an EMBL/GenBank/DDBJ whole genome shotgun (WGS) entry which is preliminary data.</text>
</comment>
<accession>A0A4Y2RQY5</accession>